<dbReference type="PANTHER" id="PTHR35149:SF1">
    <property type="entry name" value="DUF5655 DOMAIN-CONTAINING PROTEIN"/>
    <property type="match status" value="1"/>
</dbReference>
<name>A0A553UWK6_9DEIO</name>
<comment type="caution">
    <text evidence="2">The sequence shown here is derived from an EMBL/GenBank/DDBJ whole genome shotgun (WGS) entry which is preliminary data.</text>
</comment>
<dbReference type="PANTHER" id="PTHR35149">
    <property type="entry name" value="SLL5132 PROTEIN"/>
    <property type="match status" value="1"/>
</dbReference>
<feature type="non-terminal residue" evidence="2">
    <location>
        <position position="1"/>
    </location>
</feature>
<dbReference type="EMBL" id="VKDB01000010">
    <property type="protein sequence ID" value="TSA84594.1"/>
    <property type="molecule type" value="Genomic_DNA"/>
</dbReference>
<evidence type="ECO:0000313" key="2">
    <source>
        <dbReference type="EMBL" id="TSA84594.1"/>
    </source>
</evidence>
<dbReference type="AlphaFoldDB" id="A0A553UWK6"/>
<dbReference type="GO" id="GO:0004519">
    <property type="term" value="F:endonuclease activity"/>
    <property type="evidence" value="ECO:0007669"/>
    <property type="project" value="UniProtKB-KW"/>
</dbReference>
<dbReference type="Proteomes" id="UP000316092">
    <property type="component" value="Unassembled WGS sequence"/>
</dbReference>
<keyword evidence="2" id="KW-0255">Endonuclease</keyword>
<keyword evidence="3" id="KW-1185">Reference proteome</keyword>
<protein>
    <submittedName>
        <fullName evidence="2">HNH endonuclease</fullName>
    </submittedName>
</protein>
<dbReference type="Pfam" id="PF07510">
    <property type="entry name" value="GmrSD_C"/>
    <property type="match status" value="1"/>
</dbReference>
<accession>A0A553UWK6</accession>
<feature type="domain" description="GmrSD restriction endonucleases C-terminal" evidence="1">
    <location>
        <begin position="56"/>
        <end position="214"/>
    </location>
</feature>
<gene>
    <name evidence="2" type="ORF">FNU79_10170</name>
</gene>
<dbReference type="InterPro" id="IPR011089">
    <property type="entry name" value="GmrSD_C"/>
</dbReference>
<evidence type="ECO:0000313" key="3">
    <source>
        <dbReference type="Proteomes" id="UP000316092"/>
    </source>
</evidence>
<dbReference type="OrthoDB" id="9798761at2"/>
<reference evidence="2 3" key="1">
    <citation type="submission" date="2019-07" db="EMBL/GenBank/DDBJ databases">
        <title>Deinococcus detaillus sp. nov., isolated from humus soil in Antarctica.</title>
        <authorList>
            <person name="Zhang K."/>
        </authorList>
    </citation>
    <scope>NUCLEOTIDE SEQUENCE [LARGE SCALE GENOMIC DNA]</scope>
    <source>
        <strain evidence="2 3">H1</strain>
    </source>
</reference>
<proteinExistence type="predicted"/>
<keyword evidence="2" id="KW-0378">Hydrolase</keyword>
<keyword evidence="2" id="KW-0540">Nuclease</keyword>
<organism evidence="2 3">
    <name type="scientific">Deinococcus detaillensis</name>
    <dbReference type="NCBI Taxonomy" id="2592048"/>
    <lineage>
        <taxon>Bacteria</taxon>
        <taxon>Thermotogati</taxon>
        <taxon>Deinococcota</taxon>
        <taxon>Deinococci</taxon>
        <taxon>Deinococcales</taxon>
        <taxon>Deinococcaceae</taxon>
        <taxon>Deinococcus</taxon>
    </lineage>
</organism>
<evidence type="ECO:0000259" key="1">
    <source>
        <dbReference type="Pfam" id="PF07510"/>
    </source>
</evidence>
<sequence>VHRGNRPSAGSGSRRRLDVLALLTFYKPLIRYISKIDDLRKYLRGLQLENRDLFYERFAESVLSSNFGIVHKTKLRYVLGKMSQYVNESAYGSIGSDSKIFTFVNTDVEIEHILPINPSSVARREFGDTKRMELYQQKLGNLALIEKPINGHLGNKPFSKKRPVYTESKFLLTRILSGNHDIGNTLVTKALAGFSTFDTWDSDSIDERTNELFDLAKKVWEMD</sequence>
<dbReference type="RefSeq" id="WP_143720747.1">
    <property type="nucleotide sequence ID" value="NZ_VKDB01000010.1"/>
</dbReference>